<dbReference type="Proteomes" id="UP000807159">
    <property type="component" value="Chromosome 1"/>
</dbReference>
<keyword evidence="2" id="KW-1185">Reference proteome</keyword>
<comment type="caution">
    <text evidence="1">The sequence shown here is derived from an EMBL/GenBank/DDBJ whole genome shotgun (WGS) entry which is preliminary data.</text>
</comment>
<sequence length="177" mass="19284">MEGSYSHIVSAPACNVMVFFAGIQKVGKYLSGQVGVPEFFFFALRVGASSALEFGRLSETTGPAAGNSEGRSNEALQGLCQSRLRSRKLFGWQRRKKQRPLDVEQTGGKIFYIMGSINGGSSPERLPVEFSNSSSHSSGKMLPQCCCRLVTNSQLSSCFLGYCITLMIFRCTEVPEA</sequence>
<dbReference type="AlphaFoldDB" id="A0A8T2ZTN6"/>
<organism evidence="1 2">
    <name type="scientific">Populus deltoides</name>
    <name type="common">Eastern poplar</name>
    <name type="synonym">Eastern cottonwood</name>
    <dbReference type="NCBI Taxonomy" id="3696"/>
    <lineage>
        <taxon>Eukaryota</taxon>
        <taxon>Viridiplantae</taxon>
        <taxon>Streptophyta</taxon>
        <taxon>Embryophyta</taxon>
        <taxon>Tracheophyta</taxon>
        <taxon>Spermatophyta</taxon>
        <taxon>Magnoliopsida</taxon>
        <taxon>eudicotyledons</taxon>
        <taxon>Gunneridae</taxon>
        <taxon>Pentapetalae</taxon>
        <taxon>rosids</taxon>
        <taxon>fabids</taxon>
        <taxon>Malpighiales</taxon>
        <taxon>Salicaceae</taxon>
        <taxon>Saliceae</taxon>
        <taxon>Populus</taxon>
    </lineage>
</organism>
<reference evidence="1" key="1">
    <citation type="journal article" date="2021" name="J. Hered.">
        <title>Genome Assembly of Salicaceae Populus deltoides (Eastern Cottonwood) I-69 Based on Nanopore Sequencing and Hi-C Technologies.</title>
        <authorList>
            <person name="Bai S."/>
            <person name="Wu H."/>
            <person name="Zhang J."/>
            <person name="Pan Z."/>
            <person name="Zhao W."/>
            <person name="Li Z."/>
            <person name="Tong C."/>
        </authorList>
    </citation>
    <scope>NUCLEOTIDE SEQUENCE</scope>
    <source>
        <tissue evidence="1">Leaf</tissue>
    </source>
</reference>
<evidence type="ECO:0000313" key="1">
    <source>
        <dbReference type="EMBL" id="KAH8520755.1"/>
    </source>
</evidence>
<name>A0A8T2ZTN6_POPDE</name>
<proteinExistence type="predicted"/>
<protein>
    <submittedName>
        <fullName evidence="1">Uncharacterized protein</fullName>
    </submittedName>
</protein>
<dbReference type="EMBL" id="JACEGQ020000001">
    <property type="protein sequence ID" value="KAH8520755.1"/>
    <property type="molecule type" value="Genomic_DNA"/>
</dbReference>
<evidence type="ECO:0000313" key="2">
    <source>
        <dbReference type="Proteomes" id="UP000807159"/>
    </source>
</evidence>
<accession>A0A8T2ZTN6</accession>
<gene>
    <name evidence="1" type="ORF">H0E87_001979</name>
</gene>